<dbReference type="Gene3D" id="2.10.60.10">
    <property type="entry name" value="CD59"/>
    <property type="match status" value="1"/>
</dbReference>
<dbReference type="GO" id="GO:0070724">
    <property type="term" value="C:BMP receptor complex"/>
    <property type="evidence" value="ECO:0007669"/>
    <property type="project" value="TreeGrafter"/>
</dbReference>
<evidence type="ECO:0000259" key="21">
    <source>
        <dbReference type="PROSITE" id="PS51256"/>
    </source>
</evidence>
<dbReference type="EC" id="2.7.11.30" evidence="5"/>
<feature type="binding site" evidence="18">
    <location>
        <position position="242"/>
    </location>
    <ligand>
        <name>ATP</name>
        <dbReference type="ChEBI" id="CHEBI:30616"/>
    </ligand>
</feature>
<dbReference type="SUPFAM" id="SSF57302">
    <property type="entry name" value="Snake toxin-like"/>
    <property type="match status" value="1"/>
</dbReference>
<keyword evidence="14" id="KW-0460">Magnesium</keyword>
<evidence type="ECO:0000256" key="7">
    <source>
        <dbReference type="ARBA" id="ARBA00022679"/>
    </source>
</evidence>
<dbReference type="InterPro" id="IPR017441">
    <property type="entry name" value="Protein_kinase_ATP_BS"/>
</dbReference>
<name>A0A8T0FTV2_ARGBR</name>
<keyword evidence="17 22" id="KW-0675">Receptor</keyword>
<evidence type="ECO:0000256" key="11">
    <source>
        <dbReference type="ARBA" id="ARBA00022741"/>
    </source>
</evidence>
<evidence type="ECO:0000256" key="6">
    <source>
        <dbReference type="ARBA" id="ARBA00022527"/>
    </source>
</evidence>
<dbReference type="PANTHER" id="PTHR23255:SF72">
    <property type="entry name" value="RECEPTOR PROTEIN SERINE_THREONINE KINASE"/>
    <property type="match status" value="1"/>
</dbReference>
<dbReference type="PANTHER" id="PTHR23255">
    <property type="entry name" value="TRANSFORMING GROWTH FACTOR-BETA RECEPTOR TYPE I AND II"/>
    <property type="match status" value="1"/>
</dbReference>
<evidence type="ECO:0000256" key="19">
    <source>
        <dbReference type="SAM" id="Phobius"/>
    </source>
</evidence>
<evidence type="ECO:0000256" key="1">
    <source>
        <dbReference type="ARBA" id="ARBA00001936"/>
    </source>
</evidence>
<evidence type="ECO:0000256" key="2">
    <source>
        <dbReference type="ARBA" id="ARBA00001946"/>
    </source>
</evidence>
<dbReference type="SMART" id="SM00467">
    <property type="entry name" value="GS"/>
    <property type="match status" value="1"/>
</dbReference>
<dbReference type="GO" id="GO:0004675">
    <property type="term" value="F:transmembrane receptor protein serine/threonine kinase activity"/>
    <property type="evidence" value="ECO:0007669"/>
    <property type="project" value="UniProtKB-EC"/>
</dbReference>
<dbReference type="EMBL" id="JABXBU010000003">
    <property type="protein sequence ID" value="KAF8792153.1"/>
    <property type="molecule type" value="Genomic_DNA"/>
</dbReference>
<sequence>MLSSSWFNVQENPKRRIQTYPPYTCYECIGSECNNPYNKTCDGAFKCFTRTSIVDNMYILPEKGCFKIPFIMLMLCHDGKAKISENGTTDMTTCCDGNFCNDDEFITPSIPEHLRTSFEIENEQKDIDNINSRIEAFIASAVFSFSVIGIACVFLFLLIALNIKNIISSCIKSKVRFLTRFYNKPPAEDSFDGFPSSGSGSGLPLLIQRSFVQDVTLVQCIGQGHFGEVWQGTMHGENVAVKIFSSKDEASWQNEVNIYTNISLCHENVLGFKGSAIASRAGVTEMWLLTTFHERGSLYDYLLENTVTHEQMIEFARSICCGLLHLHTELIAEKGMKGKPAIAHRDLKTRNILVASHGTCVIADFGLAIVKCDETASINTPINYRVGTKRYMAPEVLDESMNINSFESFKRADIYAFGLILWEICSRCVTDGTTQAYRLPFDGCVPNNPDFEDMKKVVCIELKRPEIPDGWSSDEPLNALANLMKLCWHKNPEVRCTAYRVMKTLDKIRAQIQSIAQPV</sequence>
<evidence type="ECO:0000256" key="3">
    <source>
        <dbReference type="ARBA" id="ARBA00004479"/>
    </source>
</evidence>
<keyword evidence="11 18" id="KW-0547">Nucleotide-binding</keyword>
<evidence type="ECO:0000256" key="13">
    <source>
        <dbReference type="ARBA" id="ARBA00022840"/>
    </source>
</evidence>
<keyword evidence="13 18" id="KW-0067">ATP-binding</keyword>
<dbReference type="InterPro" id="IPR008271">
    <property type="entry name" value="Ser/Thr_kinase_AS"/>
</dbReference>
<dbReference type="Proteomes" id="UP000807504">
    <property type="component" value="Unassembled WGS sequence"/>
</dbReference>
<dbReference type="PROSITE" id="PS00107">
    <property type="entry name" value="PROTEIN_KINASE_ATP"/>
    <property type="match status" value="1"/>
</dbReference>
<keyword evidence="10" id="KW-0732">Signal</keyword>
<keyword evidence="8 19" id="KW-0812">Transmembrane</keyword>
<dbReference type="InterPro" id="IPR000472">
    <property type="entry name" value="Activin_recp"/>
</dbReference>
<dbReference type="GO" id="GO:0071363">
    <property type="term" value="P:cellular response to growth factor stimulus"/>
    <property type="evidence" value="ECO:0007669"/>
    <property type="project" value="TreeGrafter"/>
</dbReference>
<comment type="cofactor">
    <cofactor evidence="1">
        <name>Mn(2+)</name>
        <dbReference type="ChEBI" id="CHEBI:29035"/>
    </cofactor>
</comment>
<dbReference type="InterPro" id="IPR011009">
    <property type="entry name" value="Kinase-like_dom_sf"/>
</dbReference>
<keyword evidence="23" id="KW-1185">Reference proteome</keyword>
<evidence type="ECO:0000256" key="14">
    <source>
        <dbReference type="ARBA" id="ARBA00022842"/>
    </source>
</evidence>
<evidence type="ECO:0000256" key="15">
    <source>
        <dbReference type="ARBA" id="ARBA00022989"/>
    </source>
</evidence>
<reference evidence="22" key="1">
    <citation type="journal article" date="2020" name="bioRxiv">
        <title>Chromosome-level reference genome of the European wasp spider Argiope bruennichi: a resource for studies on range expansion and evolutionary adaptation.</title>
        <authorList>
            <person name="Sheffer M.M."/>
            <person name="Hoppe A."/>
            <person name="Krehenwinkel H."/>
            <person name="Uhl G."/>
            <person name="Kuss A.W."/>
            <person name="Jensen L."/>
            <person name="Jensen C."/>
            <person name="Gillespie R.G."/>
            <person name="Hoff K.J."/>
            <person name="Prost S."/>
        </authorList>
    </citation>
    <scope>NUCLEOTIDE SEQUENCE</scope>
</reference>
<evidence type="ECO:0000256" key="10">
    <source>
        <dbReference type="ARBA" id="ARBA00022729"/>
    </source>
</evidence>
<keyword evidence="9" id="KW-0479">Metal-binding</keyword>
<feature type="domain" description="Protein kinase" evidence="20">
    <location>
        <begin position="215"/>
        <end position="508"/>
    </location>
</feature>
<dbReference type="PROSITE" id="PS00108">
    <property type="entry name" value="PROTEIN_KINASE_ST"/>
    <property type="match status" value="1"/>
</dbReference>
<dbReference type="InterPro" id="IPR000719">
    <property type="entry name" value="Prot_kinase_dom"/>
</dbReference>
<dbReference type="PROSITE" id="PS50011">
    <property type="entry name" value="PROTEIN_KINASE_DOM"/>
    <property type="match status" value="1"/>
</dbReference>
<evidence type="ECO:0000256" key="12">
    <source>
        <dbReference type="ARBA" id="ARBA00022777"/>
    </source>
</evidence>
<dbReference type="FunFam" id="1.10.510.10:FF:000304">
    <property type="entry name" value="Receptor protein serine/threonine kinase"/>
    <property type="match status" value="1"/>
</dbReference>
<evidence type="ECO:0000259" key="20">
    <source>
        <dbReference type="PROSITE" id="PS50011"/>
    </source>
</evidence>
<dbReference type="InterPro" id="IPR003605">
    <property type="entry name" value="GS_dom"/>
</dbReference>
<dbReference type="PROSITE" id="PS51256">
    <property type="entry name" value="GS"/>
    <property type="match status" value="1"/>
</dbReference>
<comment type="subcellular location">
    <subcellularLocation>
        <location evidence="3">Membrane</location>
        <topology evidence="3">Single-pass type I membrane protein</topology>
    </subcellularLocation>
</comment>
<keyword evidence="15 19" id="KW-1133">Transmembrane helix</keyword>
<reference evidence="22" key="2">
    <citation type="submission" date="2020-06" db="EMBL/GenBank/DDBJ databases">
        <authorList>
            <person name="Sheffer M."/>
        </authorList>
    </citation>
    <scope>NUCLEOTIDE SEQUENCE</scope>
</reference>
<dbReference type="Gene3D" id="1.10.510.10">
    <property type="entry name" value="Transferase(Phosphotransferase) domain 1"/>
    <property type="match status" value="1"/>
</dbReference>
<accession>A0A8T0FTV2</accession>
<evidence type="ECO:0000256" key="18">
    <source>
        <dbReference type="PROSITE-ProRule" id="PRU10141"/>
    </source>
</evidence>
<keyword evidence="6" id="KW-0723">Serine/threonine-protein kinase</keyword>
<evidence type="ECO:0000256" key="17">
    <source>
        <dbReference type="ARBA" id="ARBA00023170"/>
    </source>
</evidence>
<keyword evidence="16 19" id="KW-0472">Membrane</keyword>
<dbReference type="SUPFAM" id="SSF56112">
    <property type="entry name" value="Protein kinase-like (PK-like)"/>
    <property type="match status" value="1"/>
</dbReference>
<dbReference type="InterPro" id="IPR001245">
    <property type="entry name" value="Ser-Thr/Tyr_kinase_cat_dom"/>
</dbReference>
<comment type="cofactor">
    <cofactor evidence="2">
        <name>Mg(2+)</name>
        <dbReference type="ChEBI" id="CHEBI:18420"/>
    </cofactor>
</comment>
<dbReference type="Pfam" id="PF08515">
    <property type="entry name" value="TGF_beta_GS"/>
    <property type="match status" value="1"/>
</dbReference>
<comment type="caution">
    <text evidence="22">The sequence shown here is derived from an EMBL/GenBank/DDBJ whole genome shotgun (WGS) entry which is preliminary data.</text>
</comment>
<organism evidence="22 23">
    <name type="scientific">Argiope bruennichi</name>
    <name type="common">Wasp spider</name>
    <name type="synonym">Aranea bruennichi</name>
    <dbReference type="NCBI Taxonomy" id="94029"/>
    <lineage>
        <taxon>Eukaryota</taxon>
        <taxon>Metazoa</taxon>
        <taxon>Ecdysozoa</taxon>
        <taxon>Arthropoda</taxon>
        <taxon>Chelicerata</taxon>
        <taxon>Arachnida</taxon>
        <taxon>Araneae</taxon>
        <taxon>Araneomorphae</taxon>
        <taxon>Entelegynae</taxon>
        <taxon>Araneoidea</taxon>
        <taxon>Araneidae</taxon>
        <taxon>Argiope</taxon>
    </lineage>
</organism>
<comment type="similarity">
    <text evidence="4">Belongs to the protein kinase superfamily. TKL Ser/Thr protein kinase family. TGFB receptor subfamily.</text>
</comment>
<dbReference type="Gene3D" id="3.30.200.20">
    <property type="entry name" value="Phosphorylase Kinase, domain 1"/>
    <property type="match status" value="1"/>
</dbReference>
<dbReference type="AlphaFoldDB" id="A0A8T0FTV2"/>
<feature type="domain" description="GS" evidence="21">
    <location>
        <begin position="185"/>
        <end position="214"/>
    </location>
</feature>
<evidence type="ECO:0000313" key="22">
    <source>
        <dbReference type="EMBL" id="KAF8792153.1"/>
    </source>
</evidence>
<dbReference type="Pfam" id="PF07714">
    <property type="entry name" value="PK_Tyr_Ser-Thr"/>
    <property type="match status" value="1"/>
</dbReference>
<proteinExistence type="inferred from homology"/>
<keyword evidence="7" id="KW-0808">Transferase</keyword>
<dbReference type="Pfam" id="PF01064">
    <property type="entry name" value="Activin_recp"/>
    <property type="match status" value="1"/>
</dbReference>
<dbReference type="SMART" id="SM00220">
    <property type="entry name" value="S_TKc"/>
    <property type="match status" value="1"/>
</dbReference>
<feature type="transmembrane region" description="Helical" evidence="19">
    <location>
        <begin position="136"/>
        <end position="161"/>
    </location>
</feature>
<evidence type="ECO:0000256" key="4">
    <source>
        <dbReference type="ARBA" id="ARBA00009605"/>
    </source>
</evidence>
<evidence type="ECO:0000256" key="8">
    <source>
        <dbReference type="ARBA" id="ARBA00022692"/>
    </source>
</evidence>
<evidence type="ECO:0000313" key="23">
    <source>
        <dbReference type="Proteomes" id="UP000807504"/>
    </source>
</evidence>
<dbReference type="InterPro" id="IPR000333">
    <property type="entry name" value="TGFB_receptor"/>
</dbReference>
<gene>
    <name evidence="22" type="ORF">HNY73_003793</name>
</gene>
<dbReference type="GO" id="GO:0006950">
    <property type="term" value="P:response to stress"/>
    <property type="evidence" value="ECO:0007669"/>
    <property type="project" value="UniProtKB-ARBA"/>
</dbReference>
<evidence type="ECO:0000256" key="5">
    <source>
        <dbReference type="ARBA" id="ARBA00012401"/>
    </source>
</evidence>
<protein>
    <recommendedName>
        <fullName evidence="5">receptor protein serine/threonine kinase</fullName>
        <ecNumber evidence="5">2.7.11.30</ecNumber>
    </recommendedName>
</protein>
<evidence type="ECO:0000256" key="16">
    <source>
        <dbReference type="ARBA" id="ARBA00023136"/>
    </source>
</evidence>
<keyword evidence="12" id="KW-0418">Kinase</keyword>
<evidence type="ECO:0000256" key="9">
    <source>
        <dbReference type="ARBA" id="ARBA00022723"/>
    </source>
</evidence>
<dbReference type="GO" id="GO:0005524">
    <property type="term" value="F:ATP binding"/>
    <property type="evidence" value="ECO:0007669"/>
    <property type="project" value="UniProtKB-UniRule"/>
</dbReference>
<dbReference type="InterPro" id="IPR045860">
    <property type="entry name" value="Snake_toxin-like_sf"/>
</dbReference>